<keyword evidence="6" id="KW-0051">Antiviral defense</keyword>
<dbReference type="STRING" id="333140.AWW68_13465"/>
<accession>A0A150X4P6</accession>
<evidence type="ECO:0000256" key="6">
    <source>
        <dbReference type="ARBA" id="ARBA00023118"/>
    </source>
</evidence>
<evidence type="ECO:0000313" key="10">
    <source>
        <dbReference type="EMBL" id="KYG73691.1"/>
    </source>
</evidence>
<evidence type="ECO:0000256" key="7">
    <source>
        <dbReference type="ARBA" id="ARBA00023136"/>
    </source>
</evidence>
<gene>
    <name evidence="10" type="ORF">AWW68_13465</name>
</gene>
<evidence type="ECO:0000256" key="8">
    <source>
        <dbReference type="SAM" id="Phobius"/>
    </source>
</evidence>
<keyword evidence="3 8" id="KW-0812">Transmembrane</keyword>
<reference evidence="10 11" key="1">
    <citation type="submission" date="2016-01" db="EMBL/GenBank/DDBJ databases">
        <title>Genome sequencing of Roseivirga spongicola UST030701-084.</title>
        <authorList>
            <person name="Selvaratnam C."/>
            <person name="Thevarajoo S."/>
            <person name="Goh K.M."/>
            <person name="Ee R."/>
            <person name="Chan K.-G."/>
            <person name="Chong C.S."/>
        </authorList>
    </citation>
    <scope>NUCLEOTIDE SEQUENCE [LARGE SCALE GENOMIC DNA]</scope>
    <source>
        <strain evidence="10 11">UST030701-084</strain>
    </source>
</reference>
<keyword evidence="2" id="KW-1003">Cell membrane</keyword>
<evidence type="ECO:0000256" key="4">
    <source>
        <dbReference type="ARBA" id="ARBA00022741"/>
    </source>
</evidence>
<evidence type="ECO:0000313" key="11">
    <source>
        <dbReference type="Proteomes" id="UP000075606"/>
    </source>
</evidence>
<dbReference type="InterPro" id="IPR043760">
    <property type="entry name" value="PycTM_dom"/>
</dbReference>
<dbReference type="AlphaFoldDB" id="A0A150X4P6"/>
<sequence length="168" mass="19042">MVVQEKGNHLKYLIDRYDRYFQVVDAKGNIILAYHLFIIGGLLLNYEDLNEVYTGGLLSFSSIVWLTSIISTVSVSIILVSIFPYLRKGAYSDSESLIFFMSVSEMKLERFGDKVRKMVESDLEDDLIEQAHTLAKGLRKKFQSTNMAAKVTIGHLLIAGLILIQFLL</sequence>
<keyword evidence="7 8" id="KW-0472">Membrane</keyword>
<feature type="domain" description="Pycsar effector protein" evidence="9">
    <location>
        <begin position="9"/>
        <end position="163"/>
    </location>
</feature>
<organism evidence="10 11">
    <name type="scientific">Roseivirga spongicola</name>
    <dbReference type="NCBI Taxonomy" id="333140"/>
    <lineage>
        <taxon>Bacteria</taxon>
        <taxon>Pseudomonadati</taxon>
        <taxon>Bacteroidota</taxon>
        <taxon>Cytophagia</taxon>
        <taxon>Cytophagales</taxon>
        <taxon>Roseivirgaceae</taxon>
        <taxon>Roseivirga</taxon>
    </lineage>
</organism>
<comment type="caution">
    <text evidence="10">The sequence shown here is derived from an EMBL/GenBank/DDBJ whole genome shotgun (WGS) entry which is preliminary data.</text>
</comment>
<dbReference type="Pfam" id="PF18967">
    <property type="entry name" value="PycTM"/>
    <property type="match status" value="1"/>
</dbReference>
<evidence type="ECO:0000256" key="3">
    <source>
        <dbReference type="ARBA" id="ARBA00022692"/>
    </source>
</evidence>
<comment type="subcellular location">
    <subcellularLocation>
        <location evidence="1">Cell membrane</location>
    </subcellularLocation>
</comment>
<feature type="transmembrane region" description="Helical" evidence="8">
    <location>
        <begin position="63"/>
        <end position="86"/>
    </location>
</feature>
<dbReference type="GO" id="GO:0051607">
    <property type="term" value="P:defense response to virus"/>
    <property type="evidence" value="ECO:0007669"/>
    <property type="project" value="UniProtKB-KW"/>
</dbReference>
<keyword evidence="4" id="KW-0547">Nucleotide-binding</keyword>
<name>A0A150X4P6_9BACT</name>
<dbReference type="EMBL" id="LRPC01000028">
    <property type="protein sequence ID" value="KYG73691.1"/>
    <property type="molecule type" value="Genomic_DNA"/>
</dbReference>
<dbReference type="GO" id="GO:0000166">
    <property type="term" value="F:nucleotide binding"/>
    <property type="evidence" value="ECO:0007669"/>
    <property type="project" value="UniProtKB-KW"/>
</dbReference>
<dbReference type="GO" id="GO:0005886">
    <property type="term" value="C:plasma membrane"/>
    <property type="evidence" value="ECO:0007669"/>
    <property type="project" value="UniProtKB-SubCell"/>
</dbReference>
<keyword evidence="5 8" id="KW-1133">Transmembrane helix</keyword>
<feature type="transmembrane region" description="Helical" evidence="8">
    <location>
        <begin position="20"/>
        <end position="43"/>
    </location>
</feature>
<evidence type="ECO:0000256" key="5">
    <source>
        <dbReference type="ARBA" id="ARBA00022989"/>
    </source>
</evidence>
<dbReference type="Proteomes" id="UP000075606">
    <property type="component" value="Unassembled WGS sequence"/>
</dbReference>
<evidence type="ECO:0000256" key="2">
    <source>
        <dbReference type="ARBA" id="ARBA00022475"/>
    </source>
</evidence>
<evidence type="ECO:0000256" key="1">
    <source>
        <dbReference type="ARBA" id="ARBA00004236"/>
    </source>
</evidence>
<evidence type="ECO:0000259" key="9">
    <source>
        <dbReference type="Pfam" id="PF18967"/>
    </source>
</evidence>
<keyword evidence="11" id="KW-1185">Reference proteome</keyword>
<feature type="transmembrane region" description="Helical" evidence="8">
    <location>
        <begin position="147"/>
        <end position="167"/>
    </location>
</feature>
<protein>
    <recommendedName>
        <fullName evidence="9">Pycsar effector protein domain-containing protein</fullName>
    </recommendedName>
</protein>
<dbReference type="OrthoDB" id="1363277at2"/>
<proteinExistence type="predicted"/>
<dbReference type="RefSeq" id="WP_068222357.1">
    <property type="nucleotide sequence ID" value="NZ_LRPC01000028.1"/>
</dbReference>